<proteinExistence type="predicted"/>
<dbReference type="AlphaFoldDB" id="A0A1E3HBP7"/>
<dbReference type="OrthoDB" id="2577069at2759"/>
<dbReference type="EMBL" id="AWGJ01000012">
    <property type="protein sequence ID" value="ODN73753.1"/>
    <property type="molecule type" value="Genomic_DNA"/>
</dbReference>
<comment type="caution">
    <text evidence="1">The sequence shown here is derived from an EMBL/GenBank/DDBJ whole genome shotgun (WGS) entry which is preliminary data.</text>
</comment>
<dbReference type="Proteomes" id="UP000094065">
    <property type="component" value="Unassembled WGS sequence"/>
</dbReference>
<evidence type="ECO:0000313" key="1">
    <source>
        <dbReference type="EMBL" id="ODN73753.1"/>
    </source>
</evidence>
<gene>
    <name evidence="1" type="ORF">L202_07288</name>
</gene>
<keyword evidence="2" id="KW-1185">Reference proteome</keyword>
<organism evidence="1 2">
    <name type="scientific">Cryptococcus amylolentus CBS 6039</name>
    <dbReference type="NCBI Taxonomy" id="1295533"/>
    <lineage>
        <taxon>Eukaryota</taxon>
        <taxon>Fungi</taxon>
        <taxon>Dikarya</taxon>
        <taxon>Basidiomycota</taxon>
        <taxon>Agaricomycotina</taxon>
        <taxon>Tremellomycetes</taxon>
        <taxon>Tremellales</taxon>
        <taxon>Cryptococcaceae</taxon>
        <taxon>Cryptococcus</taxon>
    </lineage>
</organism>
<name>A0A1E3HBP7_9TREE</name>
<sequence>MPLTALDPLPSEIRQLIFQHLQSTTDKPTLATLACVSRAIYAESIPRLYETVRLNAFNAEAFFGRLISDGLGGIDKEIAAHKPYLKHYVSQLPESLERLSSSRFIPSPIARKLCQLWSTDRVLLEDGLAASYLQLVANETEFDYDTFNVSSYLLGDHLTGSLILGESLARCLILYPQVWSGVSKMLKSCDMAMFTSFCVHLPLDCGGPSAALFYQDIWPTANEFHDIEEMCFHNANPLDLMSDIIGQDVHVFLKPESSQGMISHEIGIGALMFYYLNRSIRVLAQIPDNVYFYNSMFTDVDRVSHQGDNFWDILKVRREKETTDWDVQVKIYGPDEKVVCPACLESV</sequence>
<protein>
    <submittedName>
        <fullName evidence="1">Uncharacterized protein</fullName>
    </submittedName>
</protein>
<evidence type="ECO:0000313" key="2">
    <source>
        <dbReference type="Proteomes" id="UP000094065"/>
    </source>
</evidence>
<reference evidence="1 2" key="1">
    <citation type="submission" date="2016-06" db="EMBL/GenBank/DDBJ databases">
        <title>Evolution of pathogenesis and genome organization in the Tremellales.</title>
        <authorList>
            <person name="Cuomo C."/>
            <person name="Litvintseva A."/>
            <person name="Heitman J."/>
            <person name="Chen Y."/>
            <person name="Sun S."/>
            <person name="Springer D."/>
            <person name="Dromer F."/>
            <person name="Young S."/>
            <person name="Zeng Q."/>
            <person name="Chapman S."/>
            <person name="Gujja S."/>
            <person name="Saif S."/>
            <person name="Birren B."/>
        </authorList>
    </citation>
    <scope>NUCLEOTIDE SEQUENCE [LARGE SCALE GENOMIC DNA]</scope>
    <source>
        <strain evidence="1 2">CBS 6039</strain>
    </source>
</reference>
<dbReference type="GeneID" id="30158597"/>
<accession>A0A1E3HBP7</accession>
<dbReference type="RefSeq" id="XP_018989615.1">
    <property type="nucleotide sequence ID" value="XM_019141972.1"/>
</dbReference>